<evidence type="ECO:0000259" key="3">
    <source>
        <dbReference type="SMART" id="SM01254"/>
    </source>
</evidence>
<dbReference type="PANTHER" id="PTHR21448:SF0">
    <property type="entry name" value="PROTEIN PHOSPHATASE 1 REGULATORY SUBUNIT 21"/>
    <property type="match status" value="1"/>
</dbReference>
<feature type="compositionally biased region" description="Low complexity" evidence="2">
    <location>
        <begin position="98"/>
        <end position="113"/>
    </location>
</feature>
<keyword evidence="1" id="KW-0175">Coiled coil</keyword>
<dbReference type="SMART" id="SM01254">
    <property type="entry name" value="KLRAQ"/>
    <property type="match status" value="1"/>
</dbReference>
<dbReference type="GO" id="GO:0016020">
    <property type="term" value="C:membrane"/>
    <property type="evidence" value="ECO:0007669"/>
    <property type="project" value="TreeGrafter"/>
</dbReference>
<dbReference type="InterPro" id="IPR040024">
    <property type="entry name" value="PPP1R21"/>
</dbReference>
<accession>A0A1Y3AVJ8</accession>
<sequence length="377" mass="44572">IRAQFLVLKKAVIDEEGKNLEQQQTIKIRDQNIRRLEQEIESLQFRNEQLTKRIGVLQNDLNTKERQNSPLSRRFLSFSSSSSSTTPKDSNDSTRRASTTSSTGGGSNNQQQQPESMDLVDELNMELKMKTEELEQLKQLNSDLKQQQLQETERLEHELKLSGKQMETMEQKMIDHESSLRKLQREKLDLENRHQKIDQEFHKCRLEMENLKIENKNLKQRMGNMEQQLIQKHSKSSEQQANDNIGSMRDHRLSAIRQKRQKHHQPHQQNKFYKDLSKRKEVIEQFTMKLCEFICALSTFRDYMQMGYDTYLVQLEDASKQYSELKIQQWKQQSLSSTITDLNAIEQEISKTSIDIVETFADYVSYLNKTNIYLTIW</sequence>
<proteinExistence type="predicted"/>
<feature type="coiled-coil region" evidence="1">
    <location>
        <begin position="120"/>
        <end position="235"/>
    </location>
</feature>
<feature type="compositionally biased region" description="Low complexity" evidence="2">
    <location>
        <begin position="68"/>
        <end position="88"/>
    </location>
</feature>
<comment type="caution">
    <text evidence="4">The sequence shown here is derived from an EMBL/GenBank/DDBJ whole genome shotgun (WGS) entry which is preliminary data.</text>
</comment>
<organism evidence="4 5">
    <name type="scientific">Euroglyphus maynei</name>
    <name type="common">Mayne's house dust mite</name>
    <dbReference type="NCBI Taxonomy" id="6958"/>
    <lineage>
        <taxon>Eukaryota</taxon>
        <taxon>Metazoa</taxon>
        <taxon>Ecdysozoa</taxon>
        <taxon>Arthropoda</taxon>
        <taxon>Chelicerata</taxon>
        <taxon>Arachnida</taxon>
        <taxon>Acari</taxon>
        <taxon>Acariformes</taxon>
        <taxon>Sarcoptiformes</taxon>
        <taxon>Astigmata</taxon>
        <taxon>Psoroptidia</taxon>
        <taxon>Analgoidea</taxon>
        <taxon>Pyroglyphidae</taxon>
        <taxon>Pyroglyphinae</taxon>
        <taxon>Euroglyphus</taxon>
    </lineage>
</organism>
<dbReference type="AlphaFoldDB" id="A0A1Y3AVJ8"/>
<dbReference type="Pfam" id="PF10205">
    <property type="entry name" value="KLRAQ"/>
    <property type="match status" value="1"/>
</dbReference>
<evidence type="ECO:0000313" key="4">
    <source>
        <dbReference type="EMBL" id="OTF72510.1"/>
    </source>
</evidence>
<evidence type="ECO:0000256" key="2">
    <source>
        <dbReference type="SAM" id="MobiDB-lite"/>
    </source>
</evidence>
<dbReference type="InterPro" id="IPR019343">
    <property type="entry name" value="PPP1R21_N"/>
</dbReference>
<name>A0A1Y3AVJ8_EURMA</name>
<evidence type="ECO:0000313" key="5">
    <source>
        <dbReference type="Proteomes" id="UP000194236"/>
    </source>
</evidence>
<reference evidence="4 5" key="1">
    <citation type="submission" date="2017-03" db="EMBL/GenBank/DDBJ databases">
        <title>Genome Survey of Euroglyphus maynei.</title>
        <authorList>
            <person name="Arlian L.G."/>
            <person name="Morgan M.S."/>
            <person name="Rider S.D."/>
        </authorList>
    </citation>
    <scope>NUCLEOTIDE SEQUENCE [LARGE SCALE GENOMIC DNA]</scope>
    <source>
        <strain evidence="4">Arlian Lab</strain>
        <tissue evidence="4">Whole body</tissue>
    </source>
</reference>
<gene>
    <name evidence="4" type="ORF">BLA29_002434</name>
</gene>
<dbReference type="GO" id="GO:0005769">
    <property type="term" value="C:early endosome"/>
    <property type="evidence" value="ECO:0007669"/>
    <property type="project" value="TreeGrafter"/>
</dbReference>
<dbReference type="EMBL" id="MUJZ01055867">
    <property type="protein sequence ID" value="OTF72510.1"/>
    <property type="molecule type" value="Genomic_DNA"/>
</dbReference>
<keyword evidence="5" id="KW-1185">Reference proteome</keyword>
<evidence type="ECO:0000256" key="1">
    <source>
        <dbReference type="SAM" id="Coils"/>
    </source>
</evidence>
<dbReference type="PANTHER" id="PTHR21448">
    <property type="entry name" value="SMOOTH MUSCLE MYOSIN HEAVY CHAIN-RELATED"/>
    <property type="match status" value="1"/>
</dbReference>
<feature type="non-terminal residue" evidence="4">
    <location>
        <position position="1"/>
    </location>
</feature>
<dbReference type="Proteomes" id="UP000194236">
    <property type="component" value="Unassembled WGS sequence"/>
</dbReference>
<dbReference type="OrthoDB" id="5566667at2759"/>
<feature type="region of interest" description="Disordered" evidence="2">
    <location>
        <begin position="64"/>
        <end position="115"/>
    </location>
</feature>
<protein>
    <submittedName>
        <fullName evidence="4">Coiled-coil domain-containing protein</fullName>
    </submittedName>
</protein>
<feature type="domain" description="Protein phosphatase 1 regulatory subunit 21 N-terminal" evidence="3">
    <location>
        <begin position="1"/>
        <end position="123"/>
    </location>
</feature>